<evidence type="ECO:0000256" key="6">
    <source>
        <dbReference type="ARBA" id="ARBA00022989"/>
    </source>
</evidence>
<comment type="function">
    <text evidence="10 13">F(1)F(0) ATP synthase produces ATP from ADP in the presence of a proton or sodium gradient. F-type ATPases consist of two structural domains, F(1) containing the extramembraneous catalytic core and F(0) containing the membrane proton channel, linked together by a central stalk and a peripheral stalk. During catalysis, ATP synthesis in the catalytic domain of F(1) is coupled via a rotary mechanism of the central stalk subunits to proton translocation.</text>
</comment>
<organism evidence="16">
    <name type="scientific">Desulfofervidus auxilii</name>
    <dbReference type="NCBI Taxonomy" id="1621989"/>
    <lineage>
        <taxon>Bacteria</taxon>
        <taxon>Pseudomonadati</taxon>
        <taxon>Thermodesulfobacteriota</taxon>
        <taxon>Candidatus Desulfofervidia</taxon>
        <taxon>Candidatus Desulfofervidales</taxon>
        <taxon>Candidatus Desulfofervidaceae</taxon>
        <taxon>Candidatus Desulfofervidus</taxon>
    </lineage>
</organism>
<proteinExistence type="inferred from homology"/>
<keyword evidence="8 13" id="KW-0472">Membrane</keyword>
<dbReference type="GO" id="GO:0005886">
    <property type="term" value="C:plasma membrane"/>
    <property type="evidence" value="ECO:0007669"/>
    <property type="project" value="UniProtKB-SubCell"/>
</dbReference>
<accession>A0A7C1VNE9</accession>
<keyword evidence="2 13" id="KW-0813">Transport</keyword>
<dbReference type="GO" id="GO:0045259">
    <property type="term" value="C:proton-transporting ATP synthase complex"/>
    <property type="evidence" value="ECO:0007669"/>
    <property type="project" value="UniProtKB-KW"/>
</dbReference>
<evidence type="ECO:0000256" key="11">
    <source>
        <dbReference type="ARBA" id="ARBA00025614"/>
    </source>
</evidence>
<evidence type="ECO:0000313" key="16">
    <source>
        <dbReference type="EMBL" id="HEC68484.1"/>
    </source>
</evidence>
<dbReference type="GO" id="GO:0046961">
    <property type="term" value="F:proton-transporting ATPase activity, rotational mechanism"/>
    <property type="evidence" value="ECO:0007669"/>
    <property type="project" value="TreeGrafter"/>
</dbReference>
<evidence type="ECO:0000256" key="1">
    <source>
        <dbReference type="ARBA" id="ARBA00005513"/>
    </source>
</evidence>
<feature type="transmembrane region" description="Helical" evidence="13">
    <location>
        <begin position="7"/>
        <end position="31"/>
    </location>
</feature>
<evidence type="ECO:0000256" key="7">
    <source>
        <dbReference type="ARBA" id="ARBA00023065"/>
    </source>
</evidence>
<evidence type="ECO:0000256" key="2">
    <source>
        <dbReference type="ARBA" id="ARBA00022448"/>
    </source>
</evidence>
<reference evidence="16" key="1">
    <citation type="journal article" date="2020" name="mSystems">
        <title>Genome- and Community-Level Interaction Insights into Carbon Utilization and Element Cycling Functions of Hydrothermarchaeota in Hydrothermal Sediment.</title>
        <authorList>
            <person name="Zhou Z."/>
            <person name="Liu Y."/>
            <person name="Xu W."/>
            <person name="Pan J."/>
            <person name="Luo Z.H."/>
            <person name="Li M."/>
        </authorList>
    </citation>
    <scope>NUCLEOTIDE SEQUENCE [LARGE SCALE GENOMIC DNA]</scope>
    <source>
        <strain evidence="16">HyVt-389</strain>
    </source>
</reference>
<keyword evidence="7 13" id="KW-0406">Ion transport</keyword>
<dbReference type="GO" id="GO:0012505">
    <property type="term" value="C:endomembrane system"/>
    <property type="evidence" value="ECO:0007669"/>
    <property type="project" value="UniProtKB-SubCell"/>
</dbReference>
<dbReference type="Proteomes" id="UP000885738">
    <property type="component" value="Unassembled WGS sequence"/>
</dbReference>
<dbReference type="AlphaFoldDB" id="A0A7C1VNE9"/>
<evidence type="ECO:0000256" key="4">
    <source>
        <dbReference type="ARBA" id="ARBA00022692"/>
    </source>
</evidence>
<evidence type="ECO:0000256" key="14">
    <source>
        <dbReference type="RuleBase" id="RU003848"/>
    </source>
</evidence>
<keyword evidence="4 13" id="KW-0812">Transmembrane</keyword>
<keyword evidence="13" id="KW-1003">Cell membrane</keyword>
<dbReference type="EMBL" id="DRIH01000242">
    <property type="protein sequence ID" value="HEC68484.1"/>
    <property type="molecule type" value="Genomic_DNA"/>
</dbReference>
<dbReference type="HAMAP" id="MF_01398">
    <property type="entry name" value="ATP_synth_b_bprime"/>
    <property type="match status" value="1"/>
</dbReference>
<dbReference type="PANTHER" id="PTHR33445:SF1">
    <property type="entry name" value="ATP SYNTHASE SUBUNIT B"/>
    <property type="match status" value="1"/>
</dbReference>
<dbReference type="GO" id="GO:0046933">
    <property type="term" value="F:proton-transporting ATP synthase activity, rotational mechanism"/>
    <property type="evidence" value="ECO:0007669"/>
    <property type="project" value="UniProtKB-UniRule"/>
</dbReference>
<dbReference type="CDD" id="cd06503">
    <property type="entry name" value="ATP-synt_Fo_b"/>
    <property type="match status" value="1"/>
</dbReference>
<evidence type="ECO:0000256" key="9">
    <source>
        <dbReference type="ARBA" id="ARBA00023310"/>
    </source>
</evidence>
<comment type="function">
    <text evidence="11">Component of the F(0) channel, it forms part of the peripheral stalk, linking F(1) to F(0). The b'-subunit is a diverged and duplicated form of b found in plants and photosynthetic bacteria.</text>
</comment>
<comment type="subcellular location">
    <subcellularLocation>
        <location evidence="13">Cell membrane</location>
        <topology evidence="13">Single-pass membrane protein</topology>
    </subcellularLocation>
    <subcellularLocation>
        <location evidence="12">Endomembrane system</location>
        <topology evidence="12">Single-pass membrane protein</topology>
    </subcellularLocation>
</comment>
<comment type="subunit">
    <text evidence="13">F-type ATPases have 2 components, F(1) - the catalytic core - and F(0) - the membrane proton channel. F(1) has five subunits: alpha(3), beta(3), gamma(1), delta(1), epsilon(1). F(0) has three main subunits: a(1), b(2) and c(10-14). The alpha and beta chains form an alternating ring which encloses part of the gamma chain. F(1) is attached to F(0) by a central stalk formed by the gamma and epsilon chains, while a peripheral stalk is formed by the delta and b chains.</text>
</comment>
<comment type="caution">
    <text evidence="16">The sequence shown here is derived from an EMBL/GenBank/DDBJ whole genome shotgun (WGS) entry which is preliminary data.</text>
</comment>
<comment type="similarity">
    <text evidence="1 13 14">Belongs to the ATPase B chain family.</text>
</comment>
<evidence type="ECO:0000256" key="13">
    <source>
        <dbReference type="HAMAP-Rule" id="MF_01398"/>
    </source>
</evidence>
<keyword evidence="9 13" id="KW-0066">ATP synthesis</keyword>
<dbReference type="PANTHER" id="PTHR33445">
    <property type="entry name" value="ATP SYNTHASE SUBUNIT B', CHLOROPLASTIC"/>
    <property type="match status" value="1"/>
</dbReference>
<evidence type="ECO:0000256" key="5">
    <source>
        <dbReference type="ARBA" id="ARBA00022781"/>
    </source>
</evidence>
<feature type="transmembrane region" description="Helical" evidence="13">
    <location>
        <begin position="66"/>
        <end position="85"/>
    </location>
</feature>
<dbReference type="InterPro" id="IPR050059">
    <property type="entry name" value="ATP_synthase_B_chain"/>
</dbReference>
<comment type="caution">
    <text evidence="13">Lacks conserved residue(s) required for the propagation of feature annotation.</text>
</comment>
<evidence type="ECO:0000256" key="8">
    <source>
        <dbReference type="ARBA" id="ARBA00023136"/>
    </source>
</evidence>
<gene>
    <name evidence="13" type="primary">atpF</name>
    <name evidence="16" type="ORF">ENI35_06755</name>
</gene>
<protein>
    <recommendedName>
        <fullName evidence="13">ATP synthase subunit b</fullName>
    </recommendedName>
    <alternativeName>
        <fullName evidence="13">ATP synthase F(0) sector subunit b</fullName>
    </alternativeName>
    <alternativeName>
        <fullName evidence="13">ATPase subunit I</fullName>
    </alternativeName>
    <alternativeName>
        <fullName evidence="13">F-type ATPase subunit b</fullName>
        <shortName evidence="13">F-ATPase subunit b</shortName>
    </alternativeName>
</protein>
<keyword evidence="5 13" id="KW-0375">Hydrogen ion transport</keyword>
<sequence>MDRNHKVARVFFILVLVCGISLVIGMCYARTTEEHHGPVAHETAEHEVTHEGHEAHHFTRHQYFDLLWRALNFFLFAAIIYKLTAKPVRNALKQKEEQIKTTLEDLEKEKRLTRQKFLEYEAKLAQLDKEKEKIIKEFIVAGEAEKKRIIEEANKMAEQIKEGAKRAAVQEAKMAKEELRAEIAEMATKMAEDIIKENFKTEDQKKIVEEYLAKMGG</sequence>
<evidence type="ECO:0000256" key="12">
    <source>
        <dbReference type="ARBA" id="ARBA00037847"/>
    </source>
</evidence>
<dbReference type="InterPro" id="IPR002146">
    <property type="entry name" value="ATP_synth_b/b'su_bac/chlpt"/>
</dbReference>
<name>A0A7C1VNE9_DESA2</name>
<keyword evidence="15" id="KW-0175">Coiled coil</keyword>
<keyword evidence="6 13" id="KW-1133">Transmembrane helix</keyword>
<dbReference type="Pfam" id="PF00430">
    <property type="entry name" value="ATP-synt_B"/>
    <property type="match status" value="1"/>
</dbReference>
<evidence type="ECO:0000256" key="3">
    <source>
        <dbReference type="ARBA" id="ARBA00022547"/>
    </source>
</evidence>
<evidence type="ECO:0000256" key="15">
    <source>
        <dbReference type="SAM" id="Coils"/>
    </source>
</evidence>
<feature type="coiled-coil region" evidence="15">
    <location>
        <begin position="89"/>
        <end position="189"/>
    </location>
</feature>
<evidence type="ECO:0000256" key="10">
    <source>
        <dbReference type="ARBA" id="ARBA00025198"/>
    </source>
</evidence>
<keyword evidence="3 13" id="KW-0138">CF(0)</keyword>